<feature type="region of interest" description="Disordered" evidence="2">
    <location>
        <begin position="191"/>
        <end position="211"/>
    </location>
</feature>
<dbReference type="AlphaFoldDB" id="A0AAD1UTD8"/>
<comment type="caution">
    <text evidence="3">The sequence shown here is derived from an EMBL/GenBank/DDBJ whole genome shotgun (WGS) entry which is preliminary data.</text>
</comment>
<sequence length="334" mass="38868">MGYQQLYKKAQNEISRLRELIEINKQVMENLLLQNKESEEKYKDEIIILNKIISDHHKLHTEEVQDLKERLEHIKDALEMKEYLLQEKENKWKEFEDVVVTFASNHPDLQEKLCQIDYLCDEITSKRKISNVVKENSELKIKITSLQSQLSEVVSNMTSVDDDNDARYNFNYNSEPSSVKNLRMNKLRFPQQDKSESRFQSGNMTPQNMLLAPPVKPEFRRSRFGSTQILYEESSNSTDEGSGMGKGSGIMQTENYKNNIEVVPLEQESRHNSQQDIPLKDIDESSISLDDCAMLENSHPSQMYFDRDEVLDECLEVLSQNAPKEDFDHFGDAI</sequence>
<protein>
    <submittedName>
        <fullName evidence="3">Uncharacterized protein</fullName>
    </submittedName>
</protein>
<evidence type="ECO:0000313" key="3">
    <source>
        <dbReference type="EMBL" id="CAI2371389.1"/>
    </source>
</evidence>
<dbReference type="EMBL" id="CAMPGE010012618">
    <property type="protein sequence ID" value="CAI2371389.1"/>
    <property type="molecule type" value="Genomic_DNA"/>
</dbReference>
<evidence type="ECO:0000313" key="4">
    <source>
        <dbReference type="Proteomes" id="UP001295684"/>
    </source>
</evidence>
<feature type="compositionally biased region" description="Polar residues" evidence="2">
    <location>
        <begin position="198"/>
        <end position="208"/>
    </location>
</feature>
<gene>
    <name evidence="3" type="ORF">ECRASSUSDP1_LOCUS12711</name>
</gene>
<keyword evidence="1" id="KW-0175">Coiled coil</keyword>
<name>A0AAD1UTD8_EUPCR</name>
<evidence type="ECO:0000256" key="1">
    <source>
        <dbReference type="SAM" id="Coils"/>
    </source>
</evidence>
<organism evidence="3 4">
    <name type="scientific">Euplotes crassus</name>
    <dbReference type="NCBI Taxonomy" id="5936"/>
    <lineage>
        <taxon>Eukaryota</taxon>
        <taxon>Sar</taxon>
        <taxon>Alveolata</taxon>
        <taxon>Ciliophora</taxon>
        <taxon>Intramacronucleata</taxon>
        <taxon>Spirotrichea</taxon>
        <taxon>Hypotrichia</taxon>
        <taxon>Euplotida</taxon>
        <taxon>Euplotidae</taxon>
        <taxon>Moneuplotes</taxon>
    </lineage>
</organism>
<keyword evidence="4" id="KW-1185">Reference proteome</keyword>
<feature type="coiled-coil region" evidence="1">
    <location>
        <begin position="7"/>
        <end position="91"/>
    </location>
</feature>
<proteinExistence type="predicted"/>
<dbReference type="Proteomes" id="UP001295684">
    <property type="component" value="Unassembled WGS sequence"/>
</dbReference>
<evidence type="ECO:0000256" key="2">
    <source>
        <dbReference type="SAM" id="MobiDB-lite"/>
    </source>
</evidence>
<reference evidence="3" key="1">
    <citation type="submission" date="2023-07" db="EMBL/GenBank/DDBJ databases">
        <authorList>
            <consortium name="AG Swart"/>
            <person name="Singh M."/>
            <person name="Singh A."/>
            <person name="Seah K."/>
            <person name="Emmerich C."/>
        </authorList>
    </citation>
    <scope>NUCLEOTIDE SEQUENCE</scope>
    <source>
        <strain evidence="3">DP1</strain>
    </source>
</reference>
<accession>A0AAD1UTD8</accession>